<protein>
    <submittedName>
        <fullName evidence="1">Uncharacterized protein</fullName>
    </submittedName>
</protein>
<name>A0A6C0F0K6_9ZZZZ</name>
<dbReference type="EMBL" id="MN739011">
    <property type="protein sequence ID" value="QHT35007.1"/>
    <property type="molecule type" value="Genomic_DNA"/>
</dbReference>
<accession>A0A6C0F0K6</accession>
<sequence length="118" mass="13466">MSSRCRNGTRRCPPKTGKCYSVNNRTVKNRSPPPAKRPVSFIEFCKIAAELYGVKYSFCRSNGRMRMIYYGAKDKSNIIYPKKLEMIGTPADEYITRRPFNKMAVKSKTGITANVTVR</sequence>
<proteinExistence type="predicted"/>
<reference evidence="1" key="1">
    <citation type="journal article" date="2020" name="Nature">
        <title>Giant virus diversity and host interactions through global metagenomics.</title>
        <authorList>
            <person name="Schulz F."/>
            <person name="Roux S."/>
            <person name="Paez-Espino D."/>
            <person name="Jungbluth S."/>
            <person name="Walsh D.A."/>
            <person name="Denef V.J."/>
            <person name="McMahon K.D."/>
            <person name="Konstantinidis K.T."/>
            <person name="Eloe-Fadrosh E.A."/>
            <person name="Kyrpides N.C."/>
            <person name="Woyke T."/>
        </authorList>
    </citation>
    <scope>NUCLEOTIDE SEQUENCE</scope>
    <source>
        <strain evidence="1">GVMAG-M-3300009180-1</strain>
    </source>
</reference>
<evidence type="ECO:0000313" key="1">
    <source>
        <dbReference type="EMBL" id="QHT35007.1"/>
    </source>
</evidence>
<organism evidence="1">
    <name type="scientific">viral metagenome</name>
    <dbReference type="NCBI Taxonomy" id="1070528"/>
    <lineage>
        <taxon>unclassified sequences</taxon>
        <taxon>metagenomes</taxon>
        <taxon>organismal metagenomes</taxon>
    </lineage>
</organism>
<dbReference type="AlphaFoldDB" id="A0A6C0F0K6"/>